<accession>A0AAD4M962</accession>
<dbReference type="AlphaFoldDB" id="A0AAD4M962"/>
<sequence>MSMFFLAFVISLLVAISFASPVGRKTSVCPWNGVSTVQNFTLLAVVKDYPNIQKSLVLGSHDSSTPGCVTWLEARESVDSINAKFFTLVNGGITAYAPDGSLIGVSLPVPNMNGKLSFLYPKSGENASPAEVYCELFNTSPHGVPFPYALAVNDGDSDHFSLCKSNSAEASVVLYNIVKASAADIRSKWGTCADVYIHVLPIVQ</sequence>
<keyword evidence="1" id="KW-0732">Signal</keyword>
<keyword evidence="3" id="KW-1185">Reference proteome</keyword>
<evidence type="ECO:0000256" key="1">
    <source>
        <dbReference type="SAM" id="SignalP"/>
    </source>
</evidence>
<evidence type="ECO:0000313" key="3">
    <source>
        <dbReference type="Proteomes" id="UP001203297"/>
    </source>
</evidence>
<reference evidence="2" key="1">
    <citation type="journal article" date="2022" name="New Phytol.">
        <title>Evolutionary transition to the ectomycorrhizal habit in the genomes of a hyperdiverse lineage of mushroom-forming fungi.</title>
        <authorList>
            <person name="Looney B."/>
            <person name="Miyauchi S."/>
            <person name="Morin E."/>
            <person name="Drula E."/>
            <person name="Courty P.E."/>
            <person name="Kohler A."/>
            <person name="Kuo A."/>
            <person name="LaButti K."/>
            <person name="Pangilinan J."/>
            <person name="Lipzen A."/>
            <person name="Riley R."/>
            <person name="Andreopoulos W."/>
            <person name="He G."/>
            <person name="Johnson J."/>
            <person name="Nolan M."/>
            <person name="Tritt A."/>
            <person name="Barry K.W."/>
            <person name="Grigoriev I.V."/>
            <person name="Nagy L.G."/>
            <person name="Hibbett D."/>
            <person name="Henrissat B."/>
            <person name="Matheny P.B."/>
            <person name="Labbe J."/>
            <person name="Martin F.M."/>
        </authorList>
    </citation>
    <scope>NUCLEOTIDE SEQUENCE</scope>
    <source>
        <strain evidence="2">BPL690</strain>
    </source>
</reference>
<name>A0AAD4M962_9AGAM</name>
<gene>
    <name evidence="2" type="ORF">B0F90DRAFT_965003</name>
</gene>
<feature type="signal peptide" evidence="1">
    <location>
        <begin position="1"/>
        <end position="19"/>
    </location>
</feature>
<protein>
    <submittedName>
        <fullName evidence="2">Uncharacterized protein</fullName>
    </submittedName>
</protein>
<proteinExistence type="predicted"/>
<evidence type="ECO:0000313" key="2">
    <source>
        <dbReference type="EMBL" id="KAI0306116.1"/>
    </source>
</evidence>
<dbReference type="Proteomes" id="UP001203297">
    <property type="component" value="Unassembled WGS sequence"/>
</dbReference>
<feature type="chain" id="PRO_5041990413" evidence="1">
    <location>
        <begin position="20"/>
        <end position="204"/>
    </location>
</feature>
<dbReference type="EMBL" id="WTXG01000004">
    <property type="protein sequence ID" value="KAI0306116.1"/>
    <property type="molecule type" value="Genomic_DNA"/>
</dbReference>
<organism evidence="2 3">
    <name type="scientific">Multifurca ochricompacta</name>
    <dbReference type="NCBI Taxonomy" id="376703"/>
    <lineage>
        <taxon>Eukaryota</taxon>
        <taxon>Fungi</taxon>
        <taxon>Dikarya</taxon>
        <taxon>Basidiomycota</taxon>
        <taxon>Agaricomycotina</taxon>
        <taxon>Agaricomycetes</taxon>
        <taxon>Russulales</taxon>
        <taxon>Russulaceae</taxon>
        <taxon>Multifurca</taxon>
    </lineage>
</organism>
<comment type="caution">
    <text evidence="2">The sequence shown here is derived from an EMBL/GenBank/DDBJ whole genome shotgun (WGS) entry which is preliminary data.</text>
</comment>